<keyword evidence="3" id="KW-1185">Reference proteome</keyword>
<sequence>MSVERRHSSSRRSLRIAVAALSLIPILAGAAGVLLGPAMLGKVSASVDLDSHFRYLSGVFLALGLVFLSTVPAIEHHAARFQLSGLMVIAGGLARALSFWIHGAPTLPHLLGLGMELGVMPLLMVWQWRVARRDRGRVD</sequence>
<dbReference type="Pfam" id="PF14248">
    <property type="entry name" value="DUF4345"/>
    <property type="match status" value="1"/>
</dbReference>
<dbReference type="InterPro" id="IPR025597">
    <property type="entry name" value="DUF4345"/>
</dbReference>
<reference evidence="2 3" key="1">
    <citation type="submission" date="2013-08" db="EMBL/GenBank/DDBJ databases">
        <title>The genome sequence of Skermanella stibiiresistens.</title>
        <authorList>
            <person name="Zhu W."/>
            <person name="Wang G."/>
        </authorList>
    </citation>
    <scope>NUCLEOTIDE SEQUENCE [LARGE SCALE GENOMIC DNA]</scope>
    <source>
        <strain evidence="2 3">SB22</strain>
    </source>
</reference>
<protein>
    <submittedName>
        <fullName evidence="2">Membrane protein</fullName>
    </submittedName>
</protein>
<evidence type="ECO:0000313" key="3">
    <source>
        <dbReference type="Proteomes" id="UP000019486"/>
    </source>
</evidence>
<organism evidence="2 3">
    <name type="scientific">Skermanella stibiiresistens SB22</name>
    <dbReference type="NCBI Taxonomy" id="1385369"/>
    <lineage>
        <taxon>Bacteria</taxon>
        <taxon>Pseudomonadati</taxon>
        <taxon>Pseudomonadota</taxon>
        <taxon>Alphaproteobacteria</taxon>
        <taxon>Rhodospirillales</taxon>
        <taxon>Azospirillaceae</taxon>
        <taxon>Skermanella</taxon>
    </lineage>
</organism>
<name>W9H212_9PROT</name>
<evidence type="ECO:0000256" key="1">
    <source>
        <dbReference type="SAM" id="Phobius"/>
    </source>
</evidence>
<keyword evidence="1" id="KW-0812">Transmembrane</keyword>
<proteinExistence type="predicted"/>
<evidence type="ECO:0000313" key="2">
    <source>
        <dbReference type="EMBL" id="EWY37793.1"/>
    </source>
</evidence>
<dbReference type="EMBL" id="AVFL01000023">
    <property type="protein sequence ID" value="EWY37793.1"/>
    <property type="molecule type" value="Genomic_DNA"/>
</dbReference>
<dbReference type="Proteomes" id="UP000019486">
    <property type="component" value="Unassembled WGS sequence"/>
</dbReference>
<dbReference type="AlphaFoldDB" id="W9H212"/>
<feature type="transmembrane region" description="Helical" evidence="1">
    <location>
        <begin position="81"/>
        <end position="101"/>
    </location>
</feature>
<keyword evidence="1" id="KW-1133">Transmembrane helix</keyword>
<feature type="transmembrane region" description="Helical" evidence="1">
    <location>
        <begin position="107"/>
        <end position="126"/>
    </location>
</feature>
<gene>
    <name evidence="2" type="ORF">N825_09435</name>
</gene>
<comment type="caution">
    <text evidence="2">The sequence shown here is derived from an EMBL/GenBank/DDBJ whole genome shotgun (WGS) entry which is preliminary data.</text>
</comment>
<accession>W9H212</accession>
<keyword evidence="1" id="KW-0472">Membrane</keyword>
<feature type="transmembrane region" description="Helical" evidence="1">
    <location>
        <begin position="55"/>
        <end position="74"/>
    </location>
</feature>
<dbReference type="STRING" id="1385369.N825_09435"/>